<dbReference type="Proteomes" id="UP000222840">
    <property type="component" value="Segment"/>
</dbReference>
<keyword evidence="2" id="KW-1185">Reference proteome</keyword>
<organism evidence="1 2">
    <name type="scientific">Yersinia phage fHe-Yen9-01</name>
    <dbReference type="NCBI Taxonomy" id="1965363"/>
    <lineage>
        <taxon>Viruses</taxon>
        <taxon>Duplodnaviria</taxon>
        <taxon>Heunggongvirae</taxon>
        <taxon>Uroviricota</taxon>
        <taxon>Caudoviricetes</taxon>
        <taxon>Pantevenvirales</taxon>
        <taxon>Straboviridae</taxon>
        <taxon>Tevenvirinae</taxon>
        <taxon>Tegunavirus</taxon>
        <taxon>Tegunavirus fheyen901</taxon>
    </lineage>
</organism>
<accession>A0A1V0DXH3</accession>
<protein>
    <submittedName>
        <fullName evidence="1">Uncharacterized protein</fullName>
    </submittedName>
</protein>
<dbReference type="EMBL" id="KY593455">
    <property type="protein sequence ID" value="ARB05848.1"/>
    <property type="molecule type" value="Genomic_DNA"/>
</dbReference>
<sequence>MKNLARDLVLIGYTVKSTSDDRLLIESHSNRTQWAIEEDFGVWWLYQFDSTREIYFTVDTFSLLDDALQAAKDLS</sequence>
<proteinExistence type="predicted"/>
<evidence type="ECO:0000313" key="2">
    <source>
        <dbReference type="Proteomes" id="UP000222840"/>
    </source>
</evidence>
<gene>
    <name evidence="1" type="ORF">fHeYen901_75</name>
</gene>
<name>A0A1V0DXH3_9CAUD</name>
<evidence type="ECO:0000313" key="1">
    <source>
        <dbReference type="EMBL" id="ARB05848.1"/>
    </source>
</evidence>
<reference evidence="1 2" key="1">
    <citation type="submission" date="2017-02" db="EMBL/GenBank/DDBJ databases">
        <title>Characterization and complete genome sequence of Yersinia bacteriophage, fHe-Yen9-01.</title>
        <authorList>
            <person name="Jun J.W."/>
            <person name="Wicklund A."/>
            <person name="Skurnik M."/>
        </authorList>
    </citation>
    <scope>NUCLEOTIDE SEQUENCE [LARGE SCALE GENOMIC DNA]</scope>
</reference>